<dbReference type="Gene3D" id="1.10.1410.10">
    <property type="match status" value="1"/>
</dbReference>
<dbReference type="PANTHER" id="PTHR45979:SF26">
    <property type="entry name" value="NUCLEOTIDYLTRANSFERASE DOMAIN CONTAINING PROTEIN, EXPRESSED"/>
    <property type="match status" value="1"/>
</dbReference>
<feature type="domain" description="PAP/OAS1 substrate-binding-related" evidence="2">
    <location>
        <begin position="211"/>
        <end position="402"/>
    </location>
</feature>
<feature type="compositionally biased region" description="Polar residues" evidence="1">
    <location>
        <begin position="766"/>
        <end position="795"/>
    </location>
</feature>
<dbReference type="InterPro" id="IPR043519">
    <property type="entry name" value="NT_sf"/>
</dbReference>
<protein>
    <recommendedName>
        <fullName evidence="2">PAP/OAS1 substrate-binding-related domain-containing protein</fullName>
    </recommendedName>
</protein>
<feature type="region of interest" description="Disordered" evidence="1">
    <location>
        <begin position="814"/>
        <end position="836"/>
    </location>
</feature>
<dbReference type="Gene3D" id="3.30.460.10">
    <property type="entry name" value="Beta Polymerase, domain 2"/>
    <property type="match status" value="1"/>
</dbReference>
<keyword evidence="4" id="KW-1185">Reference proteome</keyword>
<evidence type="ECO:0000313" key="4">
    <source>
        <dbReference type="Proteomes" id="UP000244336"/>
    </source>
</evidence>
<reference evidence="3 4" key="1">
    <citation type="submission" date="2018-04" db="EMBL/GenBank/DDBJ databases">
        <title>WGS assembly of Panicum hallii var. hallii HAL2.</title>
        <authorList>
            <person name="Lovell J."/>
            <person name="Jenkins J."/>
            <person name="Lowry D."/>
            <person name="Mamidi S."/>
            <person name="Sreedasyam A."/>
            <person name="Weng X."/>
            <person name="Barry K."/>
            <person name="Bonette J."/>
            <person name="Campitelli B."/>
            <person name="Daum C."/>
            <person name="Gordon S."/>
            <person name="Gould B."/>
            <person name="Lipzen A."/>
            <person name="MacQueen A."/>
            <person name="Palacio-Mejia J."/>
            <person name="Plott C."/>
            <person name="Shakirov E."/>
            <person name="Shu S."/>
            <person name="Yoshinaga Y."/>
            <person name="Zane M."/>
            <person name="Rokhsar D."/>
            <person name="Grimwood J."/>
            <person name="Schmutz J."/>
            <person name="Juenger T."/>
        </authorList>
    </citation>
    <scope>NUCLEOTIDE SEQUENCE [LARGE SCALE GENOMIC DNA]</scope>
    <source>
        <strain evidence="4">cv. HAL2</strain>
    </source>
</reference>
<dbReference type="SUPFAM" id="SSF81631">
    <property type="entry name" value="PAP/OAS1 substrate-binding domain"/>
    <property type="match status" value="1"/>
</dbReference>
<feature type="region of interest" description="Disordered" evidence="1">
    <location>
        <begin position="409"/>
        <end position="450"/>
    </location>
</feature>
<name>A0A2T7F046_9POAL</name>
<gene>
    <name evidence="3" type="ORF">GQ55_2G475500</name>
</gene>
<dbReference type="EMBL" id="CM009750">
    <property type="protein sequence ID" value="PUZ73454.1"/>
    <property type="molecule type" value="Genomic_DNA"/>
</dbReference>
<sequence length="952" mass="104574">MAYCGGGRGNGGWFVPGADGGRGFPWGRGGGGAPGVVGSSGNGGGGGERETLAAVMARRAPPPSMIRGDAMRAAEAAAGEVVLRVHPTQEAERRRQDVIGYLKRLVGSSVGCEVFAFGSVPLRTYLPDGDVDITVLGNTWLNSTFINDVRAVLESEQENSDAEFKLTGLHFINAEVKLMKCVIENIVVDVSFNQIGGVSTFCFLELVDRQVGKNHLFKRSIMLIKAWCYHESRILGAHHGLISTYALETLVLYIFNMFHKSLHGPLEAFYRFLEYFSKFDWDKYGISLNGPVDLSLLPNLTVEPTAGQDELLLDKEFVQGFLDRLVLVPNESGGCDTQFRQKFLNIIDPLKGNNNLGRSVSKANFYRIRSAFSFGAQKLGQILMLSPEFICNEIYGFFANTLKRHGKGERPDIGNSSFQSLLGPENTLSDDGSRLKTSCMNDGENRSDKDLSLTDAHKNSGRCLPCLVQDLPWNKIWFIEYASDFTANSSYFASLSSQLSLPCENGNGNIKECFENYATGPDLHLISRLHMPQQIYANHPLHILTNSTCTNILDFSSTCPVNESDWTALHADNTTLPPFLLSNMLDLSGDLDLHLGCLRKVQYHLESLFDELLPAVEEACLAGLLDEDSFKIPTMTFKSRSNASNGLSLASSIDSERRELSPVYCFHSTRDDSQQPHAEAQVDVVWLKSLPLFSNGSTLSSSPSTNSDNYPASWFCVSPKSRGTGTYIPKVNYYSYQDRMSFERDIMRERKQRQKVPGRQYYSAEQGYSSSQTEHATAQNQSPKMQTSSQQNGYSSKIPVPSGDLVDLKEHVATDGGTKQAVGNVVENGRQTRPPSSLGIVLPHNGQGNPSVLNSCQTSSPATAEENLEFGSFGPFSLGLVSARFEEAFPALPSRKRIEEVPVPTTEGPADEAPAPTPTVLNTDTVETESRSQKVYQLKDEADFPPLQAGCR</sequence>
<organism evidence="3 4">
    <name type="scientific">Panicum hallii var. hallii</name>
    <dbReference type="NCBI Taxonomy" id="1504633"/>
    <lineage>
        <taxon>Eukaryota</taxon>
        <taxon>Viridiplantae</taxon>
        <taxon>Streptophyta</taxon>
        <taxon>Embryophyta</taxon>
        <taxon>Tracheophyta</taxon>
        <taxon>Spermatophyta</taxon>
        <taxon>Magnoliopsida</taxon>
        <taxon>Liliopsida</taxon>
        <taxon>Poales</taxon>
        <taxon>Poaceae</taxon>
        <taxon>PACMAD clade</taxon>
        <taxon>Panicoideae</taxon>
        <taxon>Panicodae</taxon>
        <taxon>Paniceae</taxon>
        <taxon>Panicinae</taxon>
        <taxon>Panicum</taxon>
        <taxon>Panicum sect. Panicum</taxon>
    </lineage>
</organism>
<feature type="region of interest" description="Disordered" evidence="1">
    <location>
        <begin position="750"/>
        <end position="802"/>
    </location>
</feature>
<evidence type="ECO:0000259" key="2">
    <source>
        <dbReference type="Pfam" id="PF26180"/>
    </source>
</evidence>
<dbReference type="STRING" id="1504633.A0A2T7F046"/>
<dbReference type="InterPro" id="IPR058921">
    <property type="entry name" value="PAP/OAS1-rel"/>
</dbReference>
<evidence type="ECO:0000313" key="3">
    <source>
        <dbReference type="EMBL" id="PUZ73454.1"/>
    </source>
</evidence>
<dbReference type="Pfam" id="PF26180">
    <property type="entry name" value="PAP-OAS1"/>
    <property type="match status" value="1"/>
</dbReference>
<dbReference type="InterPro" id="IPR058920">
    <property type="entry name" value="PAP-OAS1-bd-rel"/>
</dbReference>
<dbReference type="PANTHER" id="PTHR45979">
    <property type="entry name" value="PAP/OAS1 SUBSTRATE-BINDING DOMAIN SUPERFAMILY"/>
    <property type="match status" value="1"/>
</dbReference>
<dbReference type="CDD" id="cd05402">
    <property type="entry name" value="NT_PAP_TUTase"/>
    <property type="match status" value="1"/>
</dbReference>
<dbReference type="AlphaFoldDB" id="A0A2T7F046"/>
<accession>A0A2T7F046</accession>
<dbReference type="OrthoDB" id="273917at2759"/>
<proteinExistence type="predicted"/>
<evidence type="ECO:0000256" key="1">
    <source>
        <dbReference type="SAM" id="MobiDB-lite"/>
    </source>
</evidence>
<feature type="region of interest" description="Disordered" evidence="1">
    <location>
        <begin position="899"/>
        <end position="952"/>
    </location>
</feature>
<dbReference type="Proteomes" id="UP000244336">
    <property type="component" value="Chromosome 2"/>
</dbReference>
<feature type="compositionally biased region" description="Basic and acidic residues" evidence="1">
    <location>
        <begin position="928"/>
        <end position="942"/>
    </location>
</feature>
<dbReference type="Gramene" id="PUZ73454">
    <property type="protein sequence ID" value="PUZ73454"/>
    <property type="gene ID" value="GQ55_2G475500"/>
</dbReference>
<feature type="compositionally biased region" description="Polar residues" evidence="1">
    <location>
        <begin position="414"/>
        <end position="440"/>
    </location>
</feature>
<dbReference type="SUPFAM" id="SSF81301">
    <property type="entry name" value="Nucleotidyltransferase"/>
    <property type="match status" value="1"/>
</dbReference>